<evidence type="ECO:0000256" key="2">
    <source>
        <dbReference type="SAM" id="Phobius"/>
    </source>
</evidence>
<protein>
    <recommendedName>
        <fullName evidence="5">HTH luxR-type domain-containing protein</fullName>
    </recommendedName>
</protein>
<reference evidence="3 4" key="1">
    <citation type="submission" date="2024-05" db="EMBL/GenBank/DDBJ databases">
        <authorList>
            <person name="Duchaud E."/>
        </authorList>
    </citation>
    <scope>NUCLEOTIDE SEQUENCE [LARGE SCALE GENOMIC DNA]</scope>
    <source>
        <strain evidence="3">Ena-SAMPLE-TAB-13-05-2024-13:56:06:370-140308</strain>
    </source>
</reference>
<evidence type="ECO:0000313" key="3">
    <source>
        <dbReference type="EMBL" id="CAL2101061.1"/>
    </source>
</evidence>
<dbReference type="Gene3D" id="1.25.40.10">
    <property type="entry name" value="Tetratricopeptide repeat domain"/>
    <property type="match status" value="1"/>
</dbReference>
<gene>
    <name evidence="3" type="ORF">T190423A01A_100049</name>
</gene>
<comment type="caution">
    <text evidence="3">The sequence shown here is derived from an EMBL/GenBank/DDBJ whole genome shotgun (WGS) entry which is preliminary data.</text>
</comment>
<keyword evidence="2" id="KW-1133">Transmembrane helix</keyword>
<name>A0ABM9P672_9FLAO</name>
<dbReference type="Proteomes" id="UP001497527">
    <property type="component" value="Unassembled WGS sequence"/>
</dbReference>
<keyword evidence="2" id="KW-0472">Membrane</keyword>
<keyword evidence="4" id="KW-1185">Reference proteome</keyword>
<dbReference type="SUPFAM" id="SSF46894">
    <property type="entry name" value="C-terminal effector domain of the bipartite response regulators"/>
    <property type="match status" value="1"/>
</dbReference>
<keyword evidence="1" id="KW-0175">Coiled coil</keyword>
<evidence type="ECO:0000256" key="1">
    <source>
        <dbReference type="SAM" id="Coils"/>
    </source>
</evidence>
<dbReference type="InterPro" id="IPR016032">
    <property type="entry name" value="Sig_transdc_resp-reg_C-effctor"/>
</dbReference>
<feature type="coiled-coil region" evidence="1">
    <location>
        <begin position="326"/>
        <end position="367"/>
    </location>
</feature>
<evidence type="ECO:0000313" key="4">
    <source>
        <dbReference type="Proteomes" id="UP001497527"/>
    </source>
</evidence>
<evidence type="ECO:0008006" key="5">
    <source>
        <dbReference type="Google" id="ProtNLM"/>
    </source>
</evidence>
<organism evidence="3 4">
    <name type="scientific">Tenacibaculum polynesiense</name>
    <dbReference type="NCBI Taxonomy" id="3137857"/>
    <lineage>
        <taxon>Bacteria</taxon>
        <taxon>Pseudomonadati</taxon>
        <taxon>Bacteroidota</taxon>
        <taxon>Flavobacteriia</taxon>
        <taxon>Flavobacteriales</taxon>
        <taxon>Flavobacteriaceae</taxon>
        <taxon>Tenacibaculum</taxon>
    </lineage>
</organism>
<proteinExistence type="predicted"/>
<dbReference type="InterPro" id="IPR011990">
    <property type="entry name" value="TPR-like_helical_dom_sf"/>
</dbReference>
<keyword evidence="2" id="KW-0812">Transmembrane</keyword>
<dbReference type="Gene3D" id="1.10.10.10">
    <property type="entry name" value="Winged helix-like DNA-binding domain superfamily/Winged helix DNA-binding domain"/>
    <property type="match status" value="1"/>
</dbReference>
<dbReference type="RefSeq" id="WP_348719021.1">
    <property type="nucleotide sequence ID" value="NZ_CAXJIO010000001.1"/>
</dbReference>
<dbReference type="InterPro" id="IPR036388">
    <property type="entry name" value="WH-like_DNA-bd_sf"/>
</dbReference>
<dbReference type="EMBL" id="CAXJIO010000001">
    <property type="protein sequence ID" value="CAL2101061.1"/>
    <property type="molecule type" value="Genomic_DNA"/>
</dbReference>
<accession>A0ABM9P672</accession>
<dbReference type="SUPFAM" id="SSF48452">
    <property type="entry name" value="TPR-like"/>
    <property type="match status" value="1"/>
</dbReference>
<feature type="transmembrane region" description="Helical" evidence="2">
    <location>
        <begin position="302"/>
        <end position="322"/>
    </location>
</feature>
<sequence>MRKWNAPLLLVFISTFCFGQQKEISTNEYKKKIVNDYYLFQKTENEELLDSILRYVKINNRTIEEDSINSKIYYLRGVKNLFLQQYKVSEELFSNSFKLANKTNDILLQGTIYNSRGVSASLSKKDYKKAEELFKKAISKYEQIEEFPQRIDAYYNLTINSRRREQWSESNEYAFRYLELINQHKKLTGLKRLYYFIADNYLELREFEKAYEYLKKAKSIEFPKDSYNYTTSLINEAYAKLYEEENEEIKALAYYKEVIVELRAAIKYKEAYLEDSYMRELELEKDLKEKNNEIIKDQRRQLYWSILTIILLILLLSGLIYFRKKDKKKNEKINELNLELKELIIDLKEKNKELYKNERENENLLKLNEQALFSRVLRISTYNDSIRKVCKDIEGYLDNSLDTSRYLIMINRKLSDLISEEEMWEDFKIQFEKTRPEFFNKLKKVAPSLSVNDLKHCTYIVANLKSKEVAQLINVSPRSVETTRYRIKKKMGLEKSESLYDLLSHL</sequence>